<comment type="caution">
    <text evidence="3">The sequence shown here is derived from an EMBL/GenBank/DDBJ whole genome shotgun (WGS) entry which is preliminary data.</text>
</comment>
<evidence type="ECO:0000313" key="4">
    <source>
        <dbReference type="Proteomes" id="UP000315677"/>
    </source>
</evidence>
<dbReference type="EMBL" id="VFPA01000004">
    <property type="protein sequence ID" value="TQM06176.1"/>
    <property type="molecule type" value="Genomic_DNA"/>
</dbReference>
<feature type="compositionally biased region" description="Basic and acidic residues" evidence="1">
    <location>
        <begin position="242"/>
        <end position="252"/>
    </location>
</feature>
<feature type="region of interest" description="Disordered" evidence="1">
    <location>
        <begin position="230"/>
        <end position="252"/>
    </location>
</feature>
<keyword evidence="2" id="KW-1133">Transmembrane helix</keyword>
<protein>
    <submittedName>
        <fullName evidence="3">Uncharacterized protein</fullName>
    </submittedName>
</protein>
<reference evidence="3 4" key="1">
    <citation type="submission" date="2019-06" db="EMBL/GenBank/DDBJ databases">
        <title>Sequencing the genomes of 1000 actinobacteria strains.</title>
        <authorList>
            <person name="Klenk H.-P."/>
        </authorList>
    </citation>
    <scope>NUCLEOTIDE SEQUENCE [LARGE SCALE GENOMIC DNA]</scope>
    <source>
        <strain evidence="3 4">DSM 45301</strain>
    </source>
</reference>
<evidence type="ECO:0000313" key="3">
    <source>
        <dbReference type="EMBL" id="TQM06176.1"/>
    </source>
</evidence>
<organism evidence="3 4">
    <name type="scientific">Pseudonocardia kunmingensis</name>
    <dbReference type="NCBI Taxonomy" id="630975"/>
    <lineage>
        <taxon>Bacteria</taxon>
        <taxon>Bacillati</taxon>
        <taxon>Actinomycetota</taxon>
        <taxon>Actinomycetes</taxon>
        <taxon>Pseudonocardiales</taxon>
        <taxon>Pseudonocardiaceae</taxon>
        <taxon>Pseudonocardia</taxon>
    </lineage>
</organism>
<gene>
    <name evidence="3" type="ORF">FB558_6421</name>
</gene>
<keyword evidence="2" id="KW-0472">Membrane</keyword>
<keyword evidence="4" id="KW-1185">Reference proteome</keyword>
<sequence>MVGRRTSVAFTRTAGGSVTDDARGHGGWPPSPWILVVLLTGLLLGACGASDDGGTVPGCLGTGGRDVPVTVGQPTPLTASVSTGACPDFPAVPQDQDQDLFKDEIVVGDHVQLRLVAPLLPVRIEPVSAEVQLLLPDRPETTWQWQIVADEPGLHRLSIVASVVGADGAQVLLENRQIEVRLHATATMGWYLGRAWEALAAFVMSAQGVLAGIAALVSAAGGAWLARRRARQAAPSDSPAPTERDRDPSGYL</sequence>
<proteinExistence type="predicted"/>
<evidence type="ECO:0000256" key="2">
    <source>
        <dbReference type="SAM" id="Phobius"/>
    </source>
</evidence>
<accession>A0A543DA37</accession>
<dbReference type="AlphaFoldDB" id="A0A543DA37"/>
<evidence type="ECO:0000256" key="1">
    <source>
        <dbReference type="SAM" id="MobiDB-lite"/>
    </source>
</evidence>
<keyword evidence="2" id="KW-0812">Transmembrane</keyword>
<dbReference type="Proteomes" id="UP000315677">
    <property type="component" value="Unassembled WGS sequence"/>
</dbReference>
<feature type="transmembrane region" description="Helical" evidence="2">
    <location>
        <begin position="198"/>
        <end position="226"/>
    </location>
</feature>
<name>A0A543DA37_9PSEU</name>